<dbReference type="Gene3D" id="3.30.40.10">
    <property type="entry name" value="Zinc/RING finger domain, C3HC4 (zinc finger)"/>
    <property type="match status" value="1"/>
</dbReference>
<name>A0A640K9T7_LEITA</name>
<proteinExistence type="predicted"/>
<feature type="compositionally biased region" description="Low complexity" evidence="1">
    <location>
        <begin position="1068"/>
        <end position="1089"/>
    </location>
</feature>
<feature type="region of interest" description="Disordered" evidence="1">
    <location>
        <begin position="1033"/>
        <end position="1110"/>
    </location>
</feature>
<feature type="region of interest" description="Disordered" evidence="1">
    <location>
        <begin position="159"/>
        <end position="229"/>
    </location>
</feature>
<protein>
    <submittedName>
        <fullName evidence="2">Uncharacterized protein</fullName>
    </submittedName>
</protein>
<dbReference type="SUPFAM" id="SSF57903">
    <property type="entry name" value="FYVE/PHD zinc finger"/>
    <property type="match status" value="1"/>
</dbReference>
<dbReference type="VEuPathDB" id="TriTrypDB:LtaPh_0801300"/>
<comment type="caution">
    <text evidence="2">The sequence shown here is derived from an EMBL/GenBank/DDBJ whole genome shotgun (WGS) entry which is preliminary data.</text>
</comment>
<sequence length="1162" mass="123104">MLSMFKNKKGFSVLFHGAEEARQSYQAAESSVRSRPSAQFSGIPARPNGSVIAQYQCQRCSKRFSTLESDDETEAAYRCYRCQYPTCPQCREPAAGSPPWVCCVCSGSKSMMWLLERTQAGPMLVTRIVEYCDTRGQRLMRSMFRFTLQQYQSLTPRPSITLVGRASDGRGGSGAPSSSRPASQTPPARPTSRTWTSSRLSGERSSTRLSQVPANFSNMRRPSPYTHPKRASLLRSAGRSCSDTALACDTGAVTRAEGAAEENSPVVERAARGSEVLRRMEEAVGVVEYSPESKWRTPGDAGIEAEGSDEPFSSLPDGSARLSQLDDRCATVADIYSAVTSHVPSGGATLSAAAEEPEPPVPHVRPSGHAAFKREALHPQLMSANCSTTPRERESGVERSTAALAPDSSAQKVTPTQELCCLGHSLSPTSSVSGRSVSPAPRFPTFGQFLDDHAGFSAGKTHLPRDSNVLVTVSPETEKSYHDSGDVIELGGRRFGDCLAPTGGNVNEELRTPRGAHPHTPSSTVGGGSSGFRGGHRTSGLSEFTPTRALDMSSARGTLHLRSSSRRRTTRGSLQELHAPHLYGRSSTKMSSTGNARRSGQMQDSPYMYDLPTQFSSQMKSAAPVNWQQGRQNAPLATRTAGRALGRDGHQRLVRQNSRTAAPLQRTASRNNKLQRTASRNNELQRMPSRNGALARANSSVAHLTRTASSNHFGLPFARTNSSTAHALASTPADRAHLSGGVSSRGRLQRTDSAKHAATGLKYGAVTQAVPQRTSAAERTQLGHGIPLAAGASSLYSSPLRRTLSSLSPLNRTASNVCVPSHGAAPFGGKYRVSRLVRSATTNTDFARTCSTTAVRGGAPFPYTPGAFTRTATGTNLFQYLRGRVYEGGRCCPISTPLPSSAAACGSGLGAASSYHRVVVASPVRRVVSAVRMSTPTMGRRRFQTPTALSRTATGTRNFERQQSGVGGEPASRSGRVARRTVDPAPTLVGATRRKTAGSGLQRTPSATGASNAVAATPRTPRRYIIASVSTAGTPAAVSGSGSHTLSRPVLSSVPSTPKARCSHDSNTSGGTTGHSRSTGSAPASGPAAENATPMESEIGRTSMQRRRPCVGVTTGKERALSNVATLNHRAAAASASATAHRGTGRAAQASPFARQRSRLNF</sequence>
<dbReference type="EMBL" id="BLBS01000009">
    <property type="protein sequence ID" value="GET86142.1"/>
    <property type="molecule type" value="Genomic_DNA"/>
</dbReference>
<feature type="compositionally biased region" description="Polar residues" evidence="1">
    <location>
        <begin position="999"/>
        <end position="1011"/>
    </location>
</feature>
<feature type="compositionally biased region" description="Polar residues" evidence="1">
    <location>
        <begin position="191"/>
        <end position="200"/>
    </location>
</feature>
<evidence type="ECO:0000313" key="2">
    <source>
        <dbReference type="EMBL" id="GET86142.1"/>
    </source>
</evidence>
<organism evidence="2 3">
    <name type="scientific">Leishmania tarentolae</name>
    <name type="common">Sauroleishmania tarentolae</name>
    <dbReference type="NCBI Taxonomy" id="5689"/>
    <lineage>
        <taxon>Eukaryota</taxon>
        <taxon>Discoba</taxon>
        <taxon>Euglenozoa</taxon>
        <taxon>Kinetoplastea</taxon>
        <taxon>Metakinetoplastina</taxon>
        <taxon>Trypanosomatida</taxon>
        <taxon>Trypanosomatidae</taxon>
        <taxon>Leishmaniinae</taxon>
        <taxon>Leishmania</taxon>
        <taxon>lizard Leishmania</taxon>
    </lineage>
</organism>
<feature type="region of interest" description="Disordered" evidence="1">
    <location>
        <begin position="953"/>
        <end position="1016"/>
    </location>
</feature>
<feature type="compositionally biased region" description="Polar residues" evidence="1">
    <location>
        <begin position="207"/>
        <end position="220"/>
    </location>
</feature>
<feature type="region of interest" description="Disordered" evidence="1">
    <location>
        <begin position="726"/>
        <end position="756"/>
    </location>
</feature>
<gene>
    <name evidence="2" type="ORF">LtaPh_0801300</name>
</gene>
<dbReference type="OrthoDB" id="273729at2759"/>
<dbReference type="Proteomes" id="UP000419144">
    <property type="component" value="Unassembled WGS sequence"/>
</dbReference>
<feature type="compositionally biased region" description="Polar residues" evidence="1">
    <location>
        <begin position="585"/>
        <end position="603"/>
    </location>
</feature>
<accession>A0A640K9T7</accession>
<reference evidence="2" key="1">
    <citation type="submission" date="2019-11" db="EMBL/GenBank/DDBJ databases">
        <title>Leishmania tarentolae CDS.</title>
        <authorList>
            <person name="Goto Y."/>
            <person name="Yamagishi J."/>
        </authorList>
    </citation>
    <scope>NUCLEOTIDE SEQUENCE [LARGE SCALE GENOMIC DNA]</scope>
    <source>
        <strain evidence="2">Parrot Tar II</strain>
    </source>
</reference>
<dbReference type="InterPro" id="IPR013083">
    <property type="entry name" value="Znf_RING/FYVE/PHD"/>
</dbReference>
<dbReference type="InterPro" id="IPR011011">
    <property type="entry name" value="Znf_FYVE_PHD"/>
</dbReference>
<feature type="region of interest" description="Disordered" evidence="1">
    <location>
        <begin position="291"/>
        <end position="314"/>
    </location>
</feature>
<dbReference type="AlphaFoldDB" id="A0A640K9T7"/>
<feature type="region of interest" description="Disordered" evidence="1">
    <location>
        <begin position="659"/>
        <end position="683"/>
    </location>
</feature>
<feature type="region of interest" description="Disordered" evidence="1">
    <location>
        <begin position="386"/>
        <end position="410"/>
    </location>
</feature>
<dbReference type="CDD" id="cd00065">
    <property type="entry name" value="FYVE_like_SF"/>
    <property type="match status" value="1"/>
</dbReference>
<evidence type="ECO:0000313" key="3">
    <source>
        <dbReference type="Proteomes" id="UP000419144"/>
    </source>
</evidence>
<evidence type="ECO:0000256" key="1">
    <source>
        <dbReference type="SAM" id="MobiDB-lite"/>
    </source>
</evidence>
<keyword evidence="3" id="KW-1185">Reference proteome</keyword>
<feature type="compositionally biased region" description="Polar residues" evidence="1">
    <location>
        <begin position="953"/>
        <end position="964"/>
    </location>
</feature>
<feature type="region of interest" description="Disordered" evidence="1">
    <location>
        <begin position="502"/>
        <end position="603"/>
    </location>
</feature>
<feature type="region of interest" description="Disordered" evidence="1">
    <location>
        <begin position="1135"/>
        <end position="1162"/>
    </location>
</feature>